<dbReference type="InterPro" id="IPR001119">
    <property type="entry name" value="SLH_dom"/>
</dbReference>
<evidence type="ECO:0000313" key="3">
    <source>
        <dbReference type="Proteomes" id="UP001527181"/>
    </source>
</evidence>
<dbReference type="Proteomes" id="UP001527181">
    <property type="component" value="Unassembled WGS sequence"/>
</dbReference>
<dbReference type="EMBL" id="JAMDNP010000016">
    <property type="protein sequence ID" value="MCY9760691.1"/>
    <property type="molecule type" value="Genomic_DNA"/>
</dbReference>
<feature type="domain" description="SLH" evidence="1">
    <location>
        <begin position="81"/>
        <end position="136"/>
    </location>
</feature>
<protein>
    <submittedName>
        <fullName evidence="2">S-layer homology domain-containing protein</fullName>
    </submittedName>
</protein>
<reference evidence="2 3" key="1">
    <citation type="submission" date="2022-05" db="EMBL/GenBank/DDBJ databases">
        <title>Genome Sequencing of Bee-Associated Microbes.</title>
        <authorList>
            <person name="Dunlap C."/>
        </authorList>
    </citation>
    <scope>NUCLEOTIDE SEQUENCE [LARGE SCALE GENOMIC DNA]</scope>
    <source>
        <strain evidence="2 3">NRRL B-04010</strain>
    </source>
</reference>
<feature type="domain" description="SLH" evidence="1">
    <location>
        <begin position="137"/>
        <end position="200"/>
    </location>
</feature>
<comment type="caution">
    <text evidence="2">The sequence shown here is derived from an EMBL/GenBank/DDBJ whole genome shotgun (WGS) entry which is preliminary data.</text>
</comment>
<keyword evidence="3" id="KW-1185">Reference proteome</keyword>
<name>A0ABT4GVH3_PAEAL</name>
<gene>
    <name evidence="2" type="ORF">M5X12_08890</name>
</gene>
<sequence length="280" mass="30541">MTRRIVGWGGIQEENDNSKVLYTDLSGHWAQQAALKWSKRGVVQGNEAQSFVPNRMVTRAEWAALLGRMFQPQPGKQPGFIDVAEKNWYTQDIAAAVNAGYMKGHGTKQFKPQETLTRQEAEVSLQTIMKLASSERNLPWKDSKRIATWAQAAVAAVTEQGLMKGYADSSFRPNQGITRAEAITLLDRVFDAYGTWIGAEGVHGPTTGEQQLKGTVFINAAGVTLQNTVIDGDLIIGKQVGEGDVHLKNVKVKGNTYVYGGGDHNPGLGSRAISLGSVWR</sequence>
<organism evidence="2 3">
    <name type="scientific">Paenibacillus alvei</name>
    <name type="common">Bacillus alvei</name>
    <dbReference type="NCBI Taxonomy" id="44250"/>
    <lineage>
        <taxon>Bacteria</taxon>
        <taxon>Bacillati</taxon>
        <taxon>Bacillota</taxon>
        <taxon>Bacilli</taxon>
        <taxon>Bacillales</taxon>
        <taxon>Paenibacillaceae</taxon>
        <taxon>Paenibacillus</taxon>
    </lineage>
</organism>
<dbReference type="PROSITE" id="PS51272">
    <property type="entry name" value="SLH"/>
    <property type="match status" value="3"/>
</dbReference>
<dbReference type="PANTHER" id="PTHR43308">
    <property type="entry name" value="OUTER MEMBRANE PROTEIN ALPHA-RELATED"/>
    <property type="match status" value="1"/>
</dbReference>
<proteinExistence type="predicted"/>
<evidence type="ECO:0000313" key="2">
    <source>
        <dbReference type="EMBL" id="MCY9760691.1"/>
    </source>
</evidence>
<accession>A0ABT4GVH3</accession>
<evidence type="ECO:0000259" key="1">
    <source>
        <dbReference type="PROSITE" id="PS51272"/>
    </source>
</evidence>
<dbReference type="Pfam" id="PF00395">
    <property type="entry name" value="SLH"/>
    <property type="match status" value="3"/>
</dbReference>
<dbReference type="RefSeq" id="WP_268598953.1">
    <property type="nucleotide sequence ID" value="NZ_JAMDNP010000016.1"/>
</dbReference>
<feature type="domain" description="SLH" evidence="1">
    <location>
        <begin position="17"/>
        <end position="80"/>
    </location>
</feature>
<dbReference type="InterPro" id="IPR051465">
    <property type="entry name" value="Cell_Envelope_Struct_Comp"/>
</dbReference>